<evidence type="ECO:0008006" key="3">
    <source>
        <dbReference type="Google" id="ProtNLM"/>
    </source>
</evidence>
<protein>
    <recommendedName>
        <fullName evidence="3">DUF3918 domain-containing protein</fullName>
    </recommendedName>
</protein>
<accession>A0ABT9ZSS6</accession>
<dbReference type="Proteomes" id="UP001230005">
    <property type="component" value="Unassembled WGS sequence"/>
</dbReference>
<keyword evidence="2" id="KW-1185">Reference proteome</keyword>
<organism evidence="1 2">
    <name type="scientific">Evansella vedderi</name>
    <dbReference type="NCBI Taxonomy" id="38282"/>
    <lineage>
        <taxon>Bacteria</taxon>
        <taxon>Bacillati</taxon>
        <taxon>Bacillota</taxon>
        <taxon>Bacilli</taxon>
        <taxon>Bacillales</taxon>
        <taxon>Bacillaceae</taxon>
        <taxon>Evansella</taxon>
    </lineage>
</organism>
<gene>
    <name evidence="1" type="ORF">J2S74_001653</name>
</gene>
<proteinExistence type="predicted"/>
<evidence type="ECO:0000313" key="2">
    <source>
        <dbReference type="Proteomes" id="UP001230005"/>
    </source>
</evidence>
<sequence length="37" mass="4348">MRMLVSLAAIGAGAYAYRNMDKRTKKQIRKAFQQFQR</sequence>
<reference evidence="1 2" key="1">
    <citation type="submission" date="2023-07" db="EMBL/GenBank/DDBJ databases">
        <title>Genomic Encyclopedia of Type Strains, Phase IV (KMG-IV): sequencing the most valuable type-strain genomes for metagenomic binning, comparative biology and taxonomic classification.</title>
        <authorList>
            <person name="Goeker M."/>
        </authorList>
    </citation>
    <scope>NUCLEOTIDE SEQUENCE [LARGE SCALE GENOMIC DNA]</scope>
    <source>
        <strain evidence="1 2">DSM 9768</strain>
    </source>
</reference>
<comment type="caution">
    <text evidence="1">The sequence shown here is derived from an EMBL/GenBank/DDBJ whole genome shotgun (WGS) entry which is preliminary data.</text>
</comment>
<name>A0ABT9ZSS6_9BACI</name>
<dbReference type="EMBL" id="JAUSUG010000005">
    <property type="protein sequence ID" value="MDQ0254278.1"/>
    <property type="molecule type" value="Genomic_DNA"/>
</dbReference>
<evidence type="ECO:0000313" key="1">
    <source>
        <dbReference type="EMBL" id="MDQ0254278.1"/>
    </source>
</evidence>